<sequence>MIYARLQVEDQPTTPLASSDSAGTYDTAPRINGRVSVLDDSIARRAFDSVHLCLRGVLVTTIGHKSAIEDIITLTDIKTATEFKGVSSNGAGDTQNGRHADFYFQLPTTTSTANGVFRPLPLSKVFKGTVNSSQNSPLNDNRIISGECEVSYWIEAKFRRGGQQVGFLHRHVQVLSLYPHLRASVAKAGSLTVCAKPDLLTRCRFQKSPDLSVTFPESEMTVECDSATGKRHITLPLSAAINVPEGLPTRFRHSLTCVVEAKWQVNTCFSTLSCKCSDRSRASETVRKTTTASTQRTTIIFRPLPRYDERDVVKTDPADPFLVTSQLELQVPDALSQPSLSWKHLSRAYTLNLALHFRSGSGTPNYSLPVALPLSVTAYGSKADDAAFGAIARNYMEITSDDGEDEVLGLFGPPSIEEEHERTRPQRAATRTPPPPYFR</sequence>
<evidence type="ECO:0000256" key="1">
    <source>
        <dbReference type="SAM" id="MobiDB-lite"/>
    </source>
</evidence>
<protein>
    <submittedName>
        <fullName evidence="2">Uncharacterized protein</fullName>
    </submittedName>
</protein>
<organism evidence="2 3">
    <name type="scientific">Cladophialophora chaetospira</name>
    <dbReference type="NCBI Taxonomy" id="386627"/>
    <lineage>
        <taxon>Eukaryota</taxon>
        <taxon>Fungi</taxon>
        <taxon>Dikarya</taxon>
        <taxon>Ascomycota</taxon>
        <taxon>Pezizomycotina</taxon>
        <taxon>Eurotiomycetes</taxon>
        <taxon>Chaetothyriomycetidae</taxon>
        <taxon>Chaetothyriales</taxon>
        <taxon>Herpotrichiellaceae</taxon>
        <taxon>Cladophialophora</taxon>
    </lineage>
</organism>
<evidence type="ECO:0000313" key="2">
    <source>
        <dbReference type="EMBL" id="KAJ9611190.1"/>
    </source>
</evidence>
<name>A0AA38XD49_9EURO</name>
<gene>
    <name evidence="2" type="ORF">H2200_004373</name>
</gene>
<dbReference type="Proteomes" id="UP001172673">
    <property type="component" value="Unassembled WGS sequence"/>
</dbReference>
<evidence type="ECO:0000313" key="3">
    <source>
        <dbReference type="Proteomes" id="UP001172673"/>
    </source>
</evidence>
<accession>A0AA38XD49</accession>
<proteinExistence type="predicted"/>
<dbReference type="AlphaFoldDB" id="A0AA38XD49"/>
<dbReference type="EMBL" id="JAPDRK010000006">
    <property type="protein sequence ID" value="KAJ9611190.1"/>
    <property type="molecule type" value="Genomic_DNA"/>
</dbReference>
<comment type="caution">
    <text evidence="2">The sequence shown here is derived from an EMBL/GenBank/DDBJ whole genome shotgun (WGS) entry which is preliminary data.</text>
</comment>
<feature type="region of interest" description="Disordered" evidence="1">
    <location>
        <begin position="404"/>
        <end position="439"/>
    </location>
</feature>
<reference evidence="2" key="1">
    <citation type="submission" date="2022-10" db="EMBL/GenBank/DDBJ databases">
        <title>Culturing micro-colonial fungi from biological soil crusts in the Mojave desert and describing Neophaeococcomyces mojavensis, and introducing the new genera and species Taxawa tesnikishii.</title>
        <authorList>
            <person name="Kurbessoian T."/>
            <person name="Stajich J.E."/>
        </authorList>
    </citation>
    <scope>NUCLEOTIDE SEQUENCE</scope>
    <source>
        <strain evidence="2">TK_41</strain>
    </source>
</reference>
<keyword evidence="3" id="KW-1185">Reference proteome</keyword>